<feature type="transmembrane region" description="Helical" evidence="1">
    <location>
        <begin position="95"/>
        <end position="120"/>
    </location>
</feature>
<feature type="transmembrane region" description="Helical" evidence="1">
    <location>
        <begin position="249"/>
        <end position="267"/>
    </location>
</feature>
<protein>
    <recommendedName>
        <fullName evidence="4">Odorant receptor</fullName>
    </recommendedName>
</protein>
<comment type="caution">
    <text evidence="2">The sequence shown here is derived from an EMBL/GenBank/DDBJ whole genome shotgun (WGS) entry which is preliminary data.</text>
</comment>
<keyword evidence="3" id="KW-1185">Reference proteome</keyword>
<feature type="transmembrane region" description="Helical" evidence="1">
    <location>
        <begin position="18"/>
        <end position="39"/>
    </location>
</feature>
<dbReference type="Proteomes" id="UP000499080">
    <property type="component" value="Unassembled WGS sequence"/>
</dbReference>
<evidence type="ECO:0000313" key="3">
    <source>
        <dbReference type="Proteomes" id="UP000499080"/>
    </source>
</evidence>
<dbReference type="AlphaFoldDB" id="A0A4Y2FK52"/>
<proteinExistence type="predicted"/>
<evidence type="ECO:0000313" key="2">
    <source>
        <dbReference type="EMBL" id="GBM41611.1"/>
    </source>
</evidence>
<dbReference type="EMBL" id="BGPR01000968">
    <property type="protein sequence ID" value="GBM41611.1"/>
    <property type="molecule type" value="Genomic_DNA"/>
</dbReference>
<feature type="transmembrane region" description="Helical" evidence="1">
    <location>
        <begin position="319"/>
        <end position="338"/>
    </location>
</feature>
<accession>A0A4Y2FK52</accession>
<sequence>MVTGLFRNNCERTFYQRLWFLLCHVNTVFHGITVIMMSFSTTKLTPVEIGSFIMNMLTVIHRYFLCRYSSQLGLVAQRLSSYTMKEDKGFVKQTYLLLCSCIGYSVISLVSSIFVLINSFKNSGNQNRFEELLGADPNFVAVSLIMVSINYMVCFAMPVNTFIIYYVSVCHDIELLFQEYTTRMLSQSVPDYQCLTKRYNHLRNLVLEVDKHINCIVFWAALSNLFSLYFTIAGMMASTSMLKGESVCIITAVVYNTFMFFLMCLWADRVSCSASSVAHAAHFLRGNSISSVMHIRYILAVSQDVHMSVWGLFPLRKSFVFASIGTMITYSVLIKDIIKQ</sequence>
<evidence type="ECO:0008006" key="4">
    <source>
        <dbReference type="Google" id="ProtNLM"/>
    </source>
</evidence>
<gene>
    <name evidence="2" type="ORF">AVEN_196220_1</name>
</gene>
<name>A0A4Y2FK52_ARAVE</name>
<keyword evidence="1" id="KW-0472">Membrane</keyword>
<keyword evidence="1" id="KW-1133">Transmembrane helix</keyword>
<reference evidence="2 3" key="1">
    <citation type="journal article" date="2019" name="Sci. Rep.">
        <title>Orb-weaving spider Araneus ventricosus genome elucidates the spidroin gene catalogue.</title>
        <authorList>
            <person name="Kono N."/>
            <person name="Nakamura H."/>
            <person name="Ohtoshi R."/>
            <person name="Moran D.A.P."/>
            <person name="Shinohara A."/>
            <person name="Yoshida Y."/>
            <person name="Fujiwara M."/>
            <person name="Mori M."/>
            <person name="Tomita M."/>
            <person name="Arakawa K."/>
        </authorList>
    </citation>
    <scope>NUCLEOTIDE SEQUENCE [LARGE SCALE GENOMIC DNA]</scope>
</reference>
<organism evidence="2 3">
    <name type="scientific">Araneus ventricosus</name>
    <name type="common">Orbweaver spider</name>
    <name type="synonym">Epeira ventricosa</name>
    <dbReference type="NCBI Taxonomy" id="182803"/>
    <lineage>
        <taxon>Eukaryota</taxon>
        <taxon>Metazoa</taxon>
        <taxon>Ecdysozoa</taxon>
        <taxon>Arthropoda</taxon>
        <taxon>Chelicerata</taxon>
        <taxon>Arachnida</taxon>
        <taxon>Araneae</taxon>
        <taxon>Araneomorphae</taxon>
        <taxon>Entelegynae</taxon>
        <taxon>Araneoidea</taxon>
        <taxon>Araneidae</taxon>
        <taxon>Araneus</taxon>
    </lineage>
</organism>
<feature type="transmembrane region" description="Helical" evidence="1">
    <location>
        <begin position="140"/>
        <end position="167"/>
    </location>
</feature>
<evidence type="ECO:0000256" key="1">
    <source>
        <dbReference type="SAM" id="Phobius"/>
    </source>
</evidence>
<keyword evidence="1" id="KW-0812">Transmembrane</keyword>
<feature type="transmembrane region" description="Helical" evidence="1">
    <location>
        <begin position="213"/>
        <end position="237"/>
    </location>
</feature>